<keyword evidence="4" id="KW-1133">Transmembrane helix</keyword>
<keyword evidence="2" id="KW-0503">Monooxygenase</keyword>
<feature type="region of interest" description="Disordered" evidence="3">
    <location>
        <begin position="231"/>
        <end position="256"/>
    </location>
</feature>
<dbReference type="InterPro" id="IPR017972">
    <property type="entry name" value="Cyt_P450_CS"/>
</dbReference>
<dbReference type="PROSITE" id="PS00086">
    <property type="entry name" value="CYTOCHROME_P450"/>
    <property type="match status" value="1"/>
</dbReference>
<organism evidence="5 6">
    <name type="scientific">Astrephomene gubernaculifera</name>
    <dbReference type="NCBI Taxonomy" id="47775"/>
    <lineage>
        <taxon>Eukaryota</taxon>
        <taxon>Viridiplantae</taxon>
        <taxon>Chlorophyta</taxon>
        <taxon>core chlorophytes</taxon>
        <taxon>Chlorophyceae</taxon>
        <taxon>CS clade</taxon>
        <taxon>Chlamydomonadales</taxon>
        <taxon>Astrephomenaceae</taxon>
        <taxon>Astrephomene</taxon>
    </lineage>
</organism>
<reference evidence="5 6" key="1">
    <citation type="journal article" date="2021" name="Sci. Rep.">
        <title>Genome sequencing of the multicellular alga Astrephomene provides insights into convergent evolution of germ-soma differentiation.</title>
        <authorList>
            <person name="Yamashita S."/>
            <person name="Yamamoto K."/>
            <person name="Matsuzaki R."/>
            <person name="Suzuki S."/>
            <person name="Yamaguchi H."/>
            <person name="Hirooka S."/>
            <person name="Minakuchi Y."/>
            <person name="Miyagishima S."/>
            <person name="Kawachi M."/>
            <person name="Toyoda A."/>
            <person name="Nozaki H."/>
        </authorList>
    </citation>
    <scope>NUCLEOTIDE SEQUENCE [LARGE SCALE GENOMIC DNA]</scope>
    <source>
        <strain evidence="5 6">NIES-4017</strain>
    </source>
</reference>
<dbReference type="GO" id="GO:0020037">
    <property type="term" value="F:heme binding"/>
    <property type="evidence" value="ECO:0007669"/>
    <property type="project" value="InterPro"/>
</dbReference>
<evidence type="ECO:0000256" key="4">
    <source>
        <dbReference type="SAM" id="Phobius"/>
    </source>
</evidence>
<dbReference type="PRINTS" id="PR00385">
    <property type="entry name" value="P450"/>
</dbReference>
<keyword evidence="6" id="KW-1185">Reference proteome</keyword>
<feature type="non-terminal residue" evidence="5">
    <location>
        <position position="662"/>
    </location>
</feature>
<sequence>ELYRSGPYHPTCYCRRLPCKMLEWAVTGLLLVAKALGLVVTILVILGLDLYPRWKLRHLPGPPALPFVGNLPTIIRLGSPTFFRQCRAKYGPVFKVAFGRTWMVVVADPDLMRQAGTKLLNHSMFRTLMRGEYARLDDWGLVSARDAYWRLVRSSWQPAFSSASLAGYLPRMRQCAGELADRMRARAEAAASAVGGGGGARVDIWRELGSMTLQVVGSTAYGVDFQAMEPLPGDPKLDSDPKQQGGQLPYVAPSEQQRQQHQQYGRVLVEACRDVFKYSSVAHGSKYSRLNVLLPELRPLVSRLAHALPDKPFSALLQARKALRDACMHLIADWKRTTTAAGTSAGAAGTAVVGNGGVTTANGSGAGDEATTNSVTAAATTEKEKQGGASAPASAAAAAPAVVTGAPAVSPGSFLGLMLSARDRATGEGLTDDQVAAQVQTFILAGYETTANALAFAIYNIAKHPEVESRLTAEIDSVLGGRPPQESDLPLLSYTEAVFNEAMRLYPPAHGTNRRVEDTPLQLGGHTIPPDMPIFMSIYSLHRDPAVWPRPEEFIPERFLPTYPLHPSVCARLPAAHAPFGYGSRMCIGWKFAVCEAKVALAALFQRVTFVLEPGQEPLRLAVGITLAPRDGVWVRPVAREQHAAAAEEAGGRQGGKEERTE</sequence>
<feature type="compositionally biased region" description="Low complexity" evidence="3">
    <location>
        <begin position="370"/>
        <end position="380"/>
    </location>
</feature>
<feature type="binding site" description="axial binding residue" evidence="1">
    <location>
        <position position="587"/>
    </location>
    <ligand>
        <name>heme</name>
        <dbReference type="ChEBI" id="CHEBI:30413"/>
    </ligand>
    <ligandPart>
        <name>Fe</name>
        <dbReference type="ChEBI" id="CHEBI:18248"/>
    </ligandPart>
</feature>
<evidence type="ECO:0000313" key="6">
    <source>
        <dbReference type="Proteomes" id="UP001054857"/>
    </source>
</evidence>
<dbReference type="SUPFAM" id="SSF48264">
    <property type="entry name" value="Cytochrome P450"/>
    <property type="match status" value="1"/>
</dbReference>
<comment type="similarity">
    <text evidence="2">Belongs to the cytochrome P450 family.</text>
</comment>
<keyword evidence="2" id="KW-0560">Oxidoreductase</keyword>
<evidence type="ECO:0000313" key="5">
    <source>
        <dbReference type="EMBL" id="GFR44154.1"/>
    </source>
</evidence>
<dbReference type="InterPro" id="IPR002401">
    <property type="entry name" value="Cyt_P450_E_grp-I"/>
</dbReference>
<dbReference type="Pfam" id="PF00067">
    <property type="entry name" value="p450"/>
    <property type="match status" value="2"/>
</dbReference>
<dbReference type="GO" id="GO:0016705">
    <property type="term" value="F:oxidoreductase activity, acting on paired donors, with incorporation or reduction of molecular oxygen"/>
    <property type="evidence" value="ECO:0007669"/>
    <property type="project" value="InterPro"/>
</dbReference>
<keyword evidence="4" id="KW-0472">Membrane</keyword>
<protein>
    <recommendedName>
        <fullName evidence="7">Cytochrome P450</fullName>
    </recommendedName>
</protein>
<dbReference type="PRINTS" id="PR00463">
    <property type="entry name" value="EP450I"/>
</dbReference>
<dbReference type="AlphaFoldDB" id="A0AAD3DN47"/>
<evidence type="ECO:0000256" key="2">
    <source>
        <dbReference type="RuleBase" id="RU000461"/>
    </source>
</evidence>
<dbReference type="PANTHER" id="PTHR24301">
    <property type="entry name" value="THROMBOXANE-A SYNTHASE"/>
    <property type="match status" value="1"/>
</dbReference>
<keyword evidence="4" id="KW-0812">Transmembrane</keyword>
<evidence type="ECO:0000256" key="1">
    <source>
        <dbReference type="PIRSR" id="PIRSR602401-1"/>
    </source>
</evidence>
<comment type="caution">
    <text evidence="5">The sequence shown here is derived from an EMBL/GenBank/DDBJ whole genome shotgun (WGS) entry which is preliminary data.</text>
</comment>
<dbReference type="GO" id="GO:0004497">
    <property type="term" value="F:monooxygenase activity"/>
    <property type="evidence" value="ECO:0007669"/>
    <property type="project" value="UniProtKB-KW"/>
</dbReference>
<dbReference type="PANTHER" id="PTHR24301:SF2">
    <property type="entry name" value="THROMBOXANE-A SYNTHASE"/>
    <property type="match status" value="1"/>
</dbReference>
<name>A0AAD3DN47_9CHLO</name>
<dbReference type="GO" id="GO:0005506">
    <property type="term" value="F:iron ion binding"/>
    <property type="evidence" value="ECO:0007669"/>
    <property type="project" value="InterPro"/>
</dbReference>
<comment type="cofactor">
    <cofactor evidence="1">
        <name>heme</name>
        <dbReference type="ChEBI" id="CHEBI:30413"/>
    </cofactor>
</comment>
<dbReference type="EMBL" id="BMAR01000007">
    <property type="protein sequence ID" value="GFR44154.1"/>
    <property type="molecule type" value="Genomic_DNA"/>
</dbReference>
<feature type="transmembrane region" description="Helical" evidence="4">
    <location>
        <begin position="24"/>
        <end position="48"/>
    </location>
</feature>
<feature type="region of interest" description="Disordered" evidence="3">
    <location>
        <begin position="361"/>
        <end position="392"/>
    </location>
</feature>
<keyword evidence="1 2" id="KW-0408">Iron</keyword>
<evidence type="ECO:0008006" key="7">
    <source>
        <dbReference type="Google" id="ProtNLM"/>
    </source>
</evidence>
<dbReference type="Gene3D" id="1.10.630.10">
    <property type="entry name" value="Cytochrome P450"/>
    <property type="match status" value="1"/>
</dbReference>
<gene>
    <name evidence="5" type="ORF">Agub_g5321</name>
</gene>
<dbReference type="Proteomes" id="UP001054857">
    <property type="component" value="Unassembled WGS sequence"/>
</dbReference>
<dbReference type="InterPro" id="IPR036396">
    <property type="entry name" value="Cyt_P450_sf"/>
</dbReference>
<accession>A0AAD3DN47</accession>
<evidence type="ECO:0000256" key="3">
    <source>
        <dbReference type="SAM" id="MobiDB-lite"/>
    </source>
</evidence>
<keyword evidence="1 2" id="KW-0349">Heme</keyword>
<dbReference type="InterPro" id="IPR001128">
    <property type="entry name" value="Cyt_P450"/>
</dbReference>
<keyword evidence="1 2" id="KW-0479">Metal-binding</keyword>
<proteinExistence type="inferred from homology"/>